<reference evidence="1" key="1">
    <citation type="submission" date="2022-11" db="EMBL/GenBank/DDBJ databases">
        <title>Methylomonas rapida sp. nov., Carotenoid-Producing Obligate Methanotrophs with High Growth Characteristics and Biotechnological Potential.</title>
        <authorList>
            <person name="Tikhonova E.N."/>
            <person name="Suleimanov R.Z."/>
            <person name="Miroshnikov K."/>
            <person name="Oshkin I.Y."/>
            <person name="Belova S.E."/>
            <person name="Danilova O.V."/>
            <person name="Ashikhmin A."/>
            <person name="Konopkin A."/>
            <person name="But S.Y."/>
            <person name="Khmelenina V.N."/>
            <person name="Kuznetsov N."/>
            <person name="Pimenov N.V."/>
            <person name="Dedysh S.N."/>
        </authorList>
    </citation>
    <scope>NUCLEOTIDE SEQUENCE</scope>
    <source>
        <strain evidence="1">MP1</strain>
    </source>
</reference>
<name>A0ABY7GI11_9GAMM</name>
<protein>
    <submittedName>
        <fullName evidence="1">DUF4160 domain-containing protein</fullName>
    </submittedName>
</protein>
<proteinExistence type="predicted"/>
<evidence type="ECO:0000313" key="2">
    <source>
        <dbReference type="Proteomes" id="UP001162780"/>
    </source>
</evidence>
<accession>A0ABY7GI11</accession>
<keyword evidence="2" id="KW-1185">Reference proteome</keyword>
<dbReference type="RefSeq" id="WP_255189855.1">
    <property type="nucleotide sequence ID" value="NZ_CP113517.1"/>
</dbReference>
<sequence length="97" mass="11424">MKLDNQEIALPTISTFYGIIIRMYFAPGEHPPPHFHVYYAEYTGTVDIRTCEFIEGNLPRKQTKLVLAWAELHQEELMRDWHLVMKGEEPLKIQPLQ</sequence>
<organism evidence="1 2">
    <name type="scientific">Methylomonas rapida</name>
    <dbReference type="NCBI Taxonomy" id="2963939"/>
    <lineage>
        <taxon>Bacteria</taxon>
        <taxon>Pseudomonadati</taxon>
        <taxon>Pseudomonadota</taxon>
        <taxon>Gammaproteobacteria</taxon>
        <taxon>Methylococcales</taxon>
        <taxon>Methylococcaceae</taxon>
        <taxon>Methylomonas</taxon>
    </lineage>
</organism>
<dbReference type="Proteomes" id="UP001162780">
    <property type="component" value="Chromosome"/>
</dbReference>
<dbReference type="InterPro" id="IPR025427">
    <property type="entry name" value="DUF4160"/>
</dbReference>
<dbReference type="Pfam" id="PF13711">
    <property type="entry name" value="DUF4160"/>
    <property type="match status" value="1"/>
</dbReference>
<gene>
    <name evidence="1" type="ORF">NM686_021515</name>
</gene>
<evidence type="ECO:0000313" key="1">
    <source>
        <dbReference type="EMBL" id="WAR44887.1"/>
    </source>
</evidence>
<dbReference type="EMBL" id="CP113517">
    <property type="protein sequence ID" value="WAR44887.1"/>
    <property type="molecule type" value="Genomic_DNA"/>
</dbReference>